<reference evidence="1" key="2">
    <citation type="journal article" date="2015" name="Fish Shellfish Immunol.">
        <title>Early steps in the European eel (Anguilla anguilla)-Vibrio vulnificus interaction in the gills: Role of the RtxA13 toxin.</title>
        <authorList>
            <person name="Callol A."/>
            <person name="Pajuelo D."/>
            <person name="Ebbesson L."/>
            <person name="Teles M."/>
            <person name="MacKenzie S."/>
            <person name="Amaro C."/>
        </authorList>
    </citation>
    <scope>NUCLEOTIDE SEQUENCE</scope>
</reference>
<dbReference type="AlphaFoldDB" id="A0A0E9Q410"/>
<protein>
    <submittedName>
        <fullName evidence="1">Uncharacterized protein</fullName>
    </submittedName>
</protein>
<sequence>MRGMEYHFCIASANLNSLASVGRVPSAVS</sequence>
<name>A0A0E9Q410_ANGAN</name>
<organism evidence="1">
    <name type="scientific">Anguilla anguilla</name>
    <name type="common">European freshwater eel</name>
    <name type="synonym">Muraena anguilla</name>
    <dbReference type="NCBI Taxonomy" id="7936"/>
    <lineage>
        <taxon>Eukaryota</taxon>
        <taxon>Metazoa</taxon>
        <taxon>Chordata</taxon>
        <taxon>Craniata</taxon>
        <taxon>Vertebrata</taxon>
        <taxon>Euteleostomi</taxon>
        <taxon>Actinopterygii</taxon>
        <taxon>Neopterygii</taxon>
        <taxon>Teleostei</taxon>
        <taxon>Anguilliformes</taxon>
        <taxon>Anguillidae</taxon>
        <taxon>Anguilla</taxon>
    </lineage>
</organism>
<dbReference type="EMBL" id="GBXM01097749">
    <property type="protein sequence ID" value="JAH10828.1"/>
    <property type="molecule type" value="Transcribed_RNA"/>
</dbReference>
<evidence type="ECO:0000313" key="1">
    <source>
        <dbReference type="EMBL" id="JAH10828.1"/>
    </source>
</evidence>
<reference evidence="1" key="1">
    <citation type="submission" date="2014-11" db="EMBL/GenBank/DDBJ databases">
        <authorList>
            <person name="Amaro Gonzalez C."/>
        </authorList>
    </citation>
    <scope>NUCLEOTIDE SEQUENCE</scope>
</reference>
<proteinExistence type="predicted"/>
<accession>A0A0E9Q410</accession>